<comment type="caution">
    <text evidence="9">The sequence shown here is derived from an EMBL/GenBank/DDBJ whole genome shotgun (WGS) entry which is preliminary data.</text>
</comment>
<dbReference type="SUPFAM" id="SSF47336">
    <property type="entry name" value="ACP-like"/>
    <property type="match status" value="1"/>
</dbReference>
<dbReference type="SMART" id="SM00827">
    <property type="entry name" value="PKS_AT"/>
    <property type="match status" value="1"/>
</dbReference>
<dbReference type="Pfam" id="PF00109">
    <property type="entry name" value="ketoacyl-synt"/>
    <property type="match status" value="1"/>
</dbReference>
<dbReference type="GO" id="GO:0004315">
    <property type="term" value="F:3-oxoacyl-[acyl-carrier-protein] synthase activity"/>
    <property type="evidence" value="ECO:0007669"/>
    <property type="project" value="InterPro"/>
</dbReference>
<dbReference type="GO" id="GO:0016491">
    <property type="term" value="F:oxidoreductase activity"/>
    <property type="evidence" value="ECO:0007669"/>
    <property type="project" value="UniProtKB-KW"/>
</dbReference>
<evidence type="ECO:0000313" key="10">
    <source>
        <dbReference type="Proteomes" id="UP001172155"/>
    </source>
</evidence>
<dbReference type="Gene3D" id="3.40.47.10">
    <property type="match status" value="1"/>
</dbReference>
<dbReference type="InterPro" id="IPR016036">
    <property type="entry name" value="Malonyl_transacylase_ACP-bd"/>
</dbReference>
<evidence type="ECO:0000256" key="4">
    <source>
        <dbReference type="ARBA" id="ARBA00023002"/>
    </source>
</evidence>
<name>A0AA40BR88_9PEZI</name>
<dbReference type="Pfam" id="PF16197">
    <property type="entry name" value="KAsynt_C_assoc"/>
    <property type="match status" value="1"/>
</dbReference>
<dbReference type="SMART" id="SM00825">
    <property type="entry name" value="PKS_KS"/>
    <property type="match status" value="1"/>
</dbReference>
<proteinExistence type="predicted"/>
<dbReference type="GO" id="GO:0044550">
    <property type="term" value="P:secondary metabolite biosynthetic process"/>
    <property type="evidence" value="ECO:0007669"/>
    <property type="project" value="TreeGrafter"/>
</dbReference>
<evidence type="ECO:0000256" key="3">
    <source>
        <dbReference type="ARBA" id="ARBA00022679"/>
    </source>
</evidence>
<evidence type="ECO:0000259" key="7">
    <source>
        <dbReference type="PROSITE" id="PS52004"/>
    </source>
</evidence>
<evidence type="ECO:0000313" key="9">
    <source>
        <dbReference type="EMBL" id="KAK0738836.1"/>
    </source>
</evidence>
<sequence length="2389" mass="254092">MPYLYSPQATDTRDGLEPIAICGMGCRLPGQTDSPSALWKLLREKRSTNCSKVPSTRFNIDAHFHPNLDRPGSFNVLGGYFLDGPADKFDPTFFNMTPVEAMWLDPQQRKMLEVCYEALESAGVTLEAVSGSNTGVWAGSFTADYQQMTFKDPDFRHSYAATGVDPGIISNRISNVFDLNGPSCTINTACSSSVYAIHNACNALRARDCDAALVGGVNLILTVDQHMNTAKLGVLSPTSFCHTFDETADGYGRGEGAGALYLKRLDDAMRDGDIVRAVIRSSAVNTNGKVPGYGITYPNVNGQERVIRAAYKRANLDPNDTAYFECHGTGTRVGDPIEVRAVSNAMNDTRSPDRPLVVGAVKPNIGHSEAASGAFAIMKAALMVEAGVIPGVAGLQNVNPQIPEKSLNVKISRDTASWPEGFLSRRASVSSFGYGGTNGHVIVENIEALEPLYRHGARKDVATYDHSSTRPLLMTLSAHDKPTLLRNIAAHQVVADEYYLADLAYTLNQRRTKFSTRGFAIANEDTASDDLATANFKIGSVPTKPIENLAFIFTGQGAQWAGVARHAIKAFSVFRSTIRRMDRLLKTIAHPPDFSIEEELTAPAETSRINDADVAQPTLVATEMAIVDLLASWGVAPSVTIGHSAGEYAAAYAAGLASAPELIIAAYYRGYALRKHAPTTGGAMLAIGLGAENVTASYLDAARLHPDVVIACENSPRSVTLSGPAGAIAEAKAVFDADNVFARELRTGGMAYHSPHMEAVAGPMVELTRKAYKKLDSLDRQWRCPRRVMISSVTGGVVGDGEINPGYWAANLTGRVRFDGAVASMPVADLSLGAVLEIGPHSALAGPFKQICQGQGRDELHSLTYIPTLIRNQDSAKSLLRTAGELFLSGYTPLDLARVNHAESRGIESPGFGHKRPGITPLPLVDLPPYQWNYDKTYWAEPRASAEYRQLQHARHDLLGSKILGLASQAMAWRNVLRVKDVPWLAQHRLGGSNMFPAAGHMALAVEAARQHVEMHGDGKSQSQITGATLRNMELKTALIVPDSDDGLEIQTRLTQISSDSYRFTVSSCNPASNTWSIHSEGEIALLSSPPSTSPHPIDLTTLTQRHTGKRWNTAFRRVGFEYLGPFNTLSQIRTNGSAYSAAANMAITDNSGAMTSESRYALHPSTVDSLLQLCIVSIFAGDSDGMPWGVVPVKFEELTLRFPTDDSKMDVVGEGVAWNPVRVQGARRFRTDARLAGPDGGVVLSIRGLETVAYEAALPPKGEEKGGVELGPMPFAGVVWRGDVEMMGVDDLQNVVGGQAAVEALPKLVELIHHKKPVGSVLVIDGDGDLVGVVDGIQAKVSLASQISVCGGRGYDDAKESPRIKKLEYPEGGTDDMAASLGVGKQDLVVFTVKETARLLHDKDLMATYASLFDAGSKGLCLVDGEESIRQLRRHLEGARFSVSNEFPLGGQSIIIFSLRSEKEVEVEEESQQKINLVYSNLHSAPPLALADALAKQGLAVEIKTLESESDVEGLLVGTATKKNSPLTLLYNPAGTMLSRPDPTTFAALKALLPSGSPTLWLTAGVNGGQCTSAATVAGFLRVVREEEKMANVRVLDFDKHETFASVAKAVGAILRTDGNGGENEYWLHKGVVHVSRIVPNLRLCDRMDVVEKAAVEAPLPVDKALRGRLINGDGVVFTHNEVLEKSTPADGEVDIQVESTELYKGDVQAVTPEERTRLVCGKVVAIGAGVEKAMLGKSVVGFVRASNPYDTVVRSQATLSVECESESGAVLLSVLPSLCEAAAALELGSGAALEQKQVLLLPTTKSLGRAFSLLSARLGFGLTVVEDGGNLSGIYQAMETSGSSLVIAAAAFSPLASDLWRRIPSGGASFCLMDGGASLSTTALDTTPFTRGARFSTTSITSILGSSTPESATTIQKILSVVVPVAQEATSTLDSQQSQILTLNSLRSPISFPTDTPTILSYTYNSPTTPIKLTPPPFTLQFSDSGIYLLVGCLGGLGRSLASFLTARGARHLAFISRSGSSSASASALIDSITATTGVTPLVFRGDASDVNDVSRVVRSIRDSGRTIKGVVHAAMVLQDGILSNMTTDKMEASLRPKVDGAYALREVLEAEGADGELDFFVMTSSISATVGQPGQANYAAGNAVLDSVAVQMGRRGKAGVYTSLVLPMVLGVGVVAENDELEGKIARRGMYGIDEGEMLRAFEAAMSMSMGGGVSSEGVQMDAAIVLGLDPTRLAGTWAAAEAEDMAVETSWMSDDARFSHLRQISDAVLGKDESGGGAKKSGGGGGFAEQVADAHASGGFEAALVVTAGCIMTKCGSVLMLPADGFELDGRSVASYGLDSMVGAELRNWLFKELGLNIAFQDLLATTLSFRGLSKLVLDGFGISE</sequence>
<dbReference type="SUPFAM" id="SSF52151">
    <property type="entry name" value="FabD/lysophospholipase-like"/>
    <property type="match status" value="1"/>
</dbReference>
<dbReference type="InterPro" id="IPR049900">
    <property type="entry name" value="PKS_mFAS_DH"/>
</dbReference>
<dbReference type="InterPro" id="IPR050091">
    <property type="entry name" value="PKS_NRPS_Biosynth_Enz"/>
</dbReference>
<dbReference type="PROSITE" id="PS00606">
    <property type="entry name" value="KS3_1"/>
    <property type="match status" value="1"/>
</dbReference>
<gene>
    <name evidence="9" type="ORF">B0T18DRAFT_376832</name>
</gene>
<dbReference type="SUPFAM" id="SSF55048">
    <property type="entry name" value="Probable ACP-binding domain of malonyl-CoA ACP transacylase"/>
    <property type="match status" value="1"/>
</dbReference>
<dbReference type="Pfam" id="PF21089">
    <property type="entry name" value="PKS_DH_N"/>
    <property type="match status" value="1"/>
</dbReference>
<dbReference type="EMBL" id="JAUKUD010000007">
    <property type="protein sequence ID" value="KAK0738836.1"/>
    <property type="molecule type" value="Genomic_DNA"/>
</dbReference>
<dbReference type="Pfam" id="PF08659">
    <property type="entry name" value="KR"/>
    <property type="match status" value="1"/>
</dbReference>
<evidence type="ECO:0000256" key="2">
    <source>
        <dbReference type="ARBA" id="ARBA00022553"/>
    </source>
</evidence>
<dbReference type="InterPro" id="IPR032821">
    <property type="entry name" value="PKS_assoc"/>
</dbReference>
<evidence type="ECO:0000256" key="5">
    <source>
        <dbReference type="ARBA" id="ARBA00023268"/>
    </source>
</evidence>
<dbReference type="GO" id="GO:0006633">
    <property type="term" value="P:fatty acid biosynthetic process"/>
    <property type="evidence" value="ECO:0007669"/>
    <property type="project" value="InterPro"/>
</dbReference>
<dbReference type="InterPro" id="IPR016035">
    <property type="entry name" value="Acyl_Trfase/lysoPLipase"/>
</dbReference>
<dbReference type="Pfam" id="PF14765">
    <property type="entry name" value="PS-DH"/>
    <property type="match status" value="1"/>
</dbReference>
<dbReference type="PROSITE" id="PS00012">
    <property type="entry name" value="PHOSPHOPANTETHEINE"/>
    <property type="match status" value="1"/>
</dbReference>
<dbReference type="Gene3D" id="3.40.366.10">
    <property type="entry name" value="Malonyl-Coenzyme A Acyl Carrier Protein, domain 2"/>
    <property type="match status" value="1"/>
</dbReference>
<dbReference type="InterPro" id="IPR006162">
    <property type="entry name" value="Ppantetheine_attach_site"/>
</dbReference>
<dbReference type="InterPro" id="IPR020807">
    <property type="entry name" value="PKS_DH"/>
</dbReference>
<protein>
    <recommendedName>
        <fullName evidence="11">Polyketide synthase</fullName>
    </recommendedName>
</protein>
<feature type="region of interest" description="N-terminal hotdog fold" evidence="6">
    <location>
        <begin position="956"/>
        <end position="1091"/>
    </location>
</feature>
<evidence type="ECO:0000259" key="8">
    <source>
        <dbReference type="PROSITE" id="PS52019"/>
    </source>
</evidence>
<dbReference type="InterPro" id="IPR057326">
    <property type="entry name" value="KR_dom"/>
</dbReference>
<evidence type="ECO:0000256" key="1">
    <source>
        <dbReference type="ARBA" id="ARBA00022450"/>
    </source>
</evidence>
<dbReference type="InterPro" id="IPR014031">
    <property type="entry name" value="Ketoacyl_synth_C"/>
</dbReference>
<reference evidence="9" key="1">
    <citation type="submission" date="2023-06" db="EMBL/GenBank/DDBJ databases">
        <title>Genome-scale phylogeny and comparative genomics of the fungal order Sordariales.</title>
        <authorList>
            <consortium name="Lawrence Berkeley National Laboratory"/>
            <person name="Hensen N."/>
            <person name="Bonometti L."/>
            <person name="Westerberg I."/>
            <person name="Brannstrom I.O."/>
            <person name="Guillou S."/>
            <person name="Cros-Aarteil S."/>
            <person name="Calhoun S."/>
            <person name="Haridas S."/>
            <person name="Kuo A."/>
            <person name="Mondo S."/>
            <person name="Pangilinan J."/>
            <person name="Riley R."/>
            <person name="LaButti K."/>
            <person name="Andreopoulos B."/>
            <person name="Lipzen A."/>
            <person name="Chen C."/>
            <person name="Yanf M."/>
            <person name="Daum C."/>
            <person name="Ng V."/>
            <person name="Clum A."/>
            <person name="Steindorff A."/>
            <person name="Ohm R."/>
            <person name="Martin F."/>
            <person name="Silar P."/>
            <person name="Natvig D."/>
            <person name="Lalanne C."/>
            <person name="Gautier V."/>
            <person name="Ament-velasquez S.L."/>
            <person name="Kruys A."/>
            <person name="Hutchinson M.I."/>
            <person name="Powell A.J."/>
            <person name="Barry K."/>
            <person name="Miller A.N."/>
            <person name="Grigoriev I.V."/>
            <person name="Debuchy R."/>
            <person name="Gladieux P."/>
            <person name="Thoren M.H."/>
            <person name="Johannesson H."/>
        </authorList>
    </citation>
    <scope>NUCLEOTIDE SEQUENCE</scope>
    <source>
        <strain evidence="9">SMH3187-1</strain>
    </source>
</reference>
<dbReference type="SMART" id="SM00826">
    <property type="entry name" value="PKS_DH"/>
    <property type="match status" value="1"/>
</dbReference>
<evidence type="ECO:0008006" key="11">
    <source>
        <dbReference type="Google" id="ProtNLM"/>
    </source>
</evidence>
<dbReference type="PANTHER" id="PTHR43775:SF37">
    <property type="entry name" value="SI:DKEY-61P9.11"/>
    <property type="match status" value="1"/>
</dbReference>
<dbReference type="InterPro" id="IPR049551">
    <property type="entry name" value="PKS_DH_C"/>
</dbReference>
<dbReference type="SUPFAM" id="SSF51735">
    <property type="entry name" value="NAD(P)-binding Rossmann-fold domains"/>
    <property type="match status" value="2"/>
</dbReference>
<dbReference type="InterPro" id="IPR001227">
    <property type="entry name" value="Ac_transferase_dom_sf"/>
</dbReference>
<dbReference type="InterPro" id="IPR036736">
    <property type="entry name" value="ACP-like_sf"/>
</dbReference>
<evidence type="ECO:0000256" key="6">
    <source>
        <dbReference type="PROSITE-ProRule" id="PRU01363"/>
    </source>
</evidence>
<feature type="region of interest" description="C-terminal hotdog fold" evidence="6">
    <location>
        <begin position="1104"/>
        <end position="1261"/>
    </location>
</feature>
<dbReference type="PANTHER" id="PTHR43775">
    <property type="entry name" value="FATTY ACID SYNTHASE"/>
    <property type="match status" value="1"/>
</dbReference>
<keyword evidence="10" id="KW-1185">Reference proteome</keyword>
<dbReference type="CDD" id="cd00833">
    <property type="entry name" value="PKS"/>
    <property type="match status" value="1"/>
</dbReference>
<dbReference type="SMART" id="SM00822">
    <property type="entry name" value="PKS_KR"/>
    <property type="match status" value="1"/>
</dbReference>
<dbReference type="InterPro" id="IPR036291">
    <property type="entry name" value="NAD(P)-bd_dom_sf"/>
</dbReference>
<dbReference type="Proteomes" id="UP001172155">
    <property type="component" value="Unassembled WGS sequence"/>
</dbReference>
<dbReference type="InterPro" id="IPR018201">
    <property type="entry name" value="Ketoacyl_synth_AS"/>
</dbReference>
<dbReference type="Pfam" id="PF00698">
    <property type="entry name" value="Acyl_transf_1"/>
    <property type="match status" value="1"/>
</dbReference>
<dbReference type="Gene3D" id="3.10.129.110">
    <property type="entry name" value="Polyketide synthase dehydratase"/>
    <property type="match status" value="1"/>
</dbReference>
<keyword evidence="3" id="KW-0808">Transferase</keyword>
<dbReference type="Gene3D" id="3.40.50.720">
    <property type="entry name" value="NAD(P)-binding Rossmann-like Domain"/>
    <property type="match status" value="2"/>
</dbReference>
<keyword evidence="1" id="KW-0596">Phosphopantetheine</keyword>
<dbReference type="Pfam" id="PF02801">
    <property type="entry name" value="Ketoacyl-synt_C"/>
    <property type="match status" value="1"/>
</dbReference>
<accession>A0AA40BR88</accession>
<feature type="domain" description="PKS/mFAS DH" evidence="8">
    <location>
        <begin position="956"/>
        <end position="1261"/>
    </location>
</feature>
<dbReference type="InterPro" id="IPR042104">
    <property type="entry name" value="PKS_dehydratase_sf"/>
</dbReference>
<feature type="active site" description="Proton donor; for dehydratase activity" evidence="6">
    <location>
        <position position="1169"/>
    </location>
</feature>
<dbReference type="InterPro" id="IPR020841">
    <property type="entry name" value="PKS_Beta-ketoAc_synthase_dom"/>
</dbReference>
<feature type="domain" description="Ketosynthase family 3 (KS3)" evidence="7">
    <location>
        <begin position="16"/>
        <end position="445"/>
    </location>
</feature>
<keyword evidence="4" id="KW-0560">Oxidoreductase</keyword>
<dbReference type="PROSITE" id="PS52019">
    <property type="entry name" value="PKS_MFAS_DH"/>
    <property type="match status" value="1"/>
</dbReference>
<dbReference type="GO" id="GO:0004312">
    <property type="term" value="F:fatty acid synthase activity"/>
    <property type="evidence" value="ECO:0007669"/>
    <property type="project" value="TreeGrafter"/>
</dbReference>
<keyword evidence="2" id="KW-0597">Phosphoprotein</keyword>
<dbReference type="InterPro" id="IPR013968">
    <property type="entry name" value="PKS_KR"/>
</dbReference>
<dbReference type="PROSITE" id="PS52004">
    <property type="entry name" value="KS3_2"/>
    <property type="match status" value="1"/>
</dbReference>
<dbReference type="InterPro" id="IPR014043">
    <property type="entry name" value="Acyl_transferase_dom"/>
</dbReference>
<organism evidence="9 10">
    <name type="scientific">Schizothecium vesticola</name>
    <dbReference type="NCBI Taxonomy" id="314040"/>
    <lineage>
        <taxon>Eukaryota</taxon>
        <taxon>Fungi</taxon>
        <taxon>Dikarya</taxon>
        <taxon>Ascomycota</taxon>
        <taxon>Pezizomycotina</taxon>
        <taxon>Sordariomycetes</taxon>
        <taxon>Sordariomycetidae</taxon>
        <taxon>Sordariales</taxon>
        <taxon>Schizotheciaceae</taxon>
        <taxon>Schizothecium</taxon>
    </lineage>
</organism>
<dbReference type="InterPro" id="IPR049552">
    <property type="entry name" value="PKS_DH_N"/>
</dbReference>
<keyword evidence="5" id="KW-0511">Multifunctional enzyme</keyword>
<dbReference type="InterPro" id="IPR016039">
    <property type="entry name" value="Thiolase-like"/>
</dbReference>
<feature type="active site" description="Proton acceptor; for dehydratase activity" evidence="6">
    <location>
        <position position="988"/>
    </location>
</feature>
<dbReference type="InterPro" id="IPR014030">
    <property type="entry name" value="Ketoacyl_synth_N"/>
</dbReference>
<dbReference type="SUPFAM" id="SSF53901">
    <property type="entry name" value="Thiolase-like"/>
    <property type="match status" value="1"/>
</dbReference>